<organism evidence="2">
    <name type="scientific">Arundo donax</name>
    <name type="common">Giant reed</name>
    <name type="synonym">Donax arundinaceus</name>
    <dbReference type="NCBI Taxonomy" id="35708"/>
    <lineage>
        <taxon>Eukaryota</taxon>
        <taxon>Viridiplantae</taxon>
        <taxon>Streptophyta</taxon>
        <taxon>Embryophyta</taxon>
        <taxon>Tracheophyta</taxon>
        <taxon>Spermatophyta</taxon>
        <taxon>Magnoliopsida</taxon>
        <taxon>Liliopsida</taxon>
        <taxon>Poales</taxon>
        <taxon>Poaceae</taxon>
        <taxon>PACMAD clade</taxon>
        <taxon>Arundinoideae</taxon>
        <taxon>Arundineae</taxon>
        <taxon>Arundo</taxon>
    </lineage>
</organism>
<evidence type="ECO:0000313" key="2">
    <source>
        <dbReference type="EMBL" id="JAE18982.1"/>
    </source>
</evidence>
<evidence type="ECO:0000256" key="1">
    <source>
        <dbReference type="SAM" id="MobiDB-lite"/>
    </source>
</evidence>
<reference evidence="2" key="1">
    <citation type="submission" date="2014-09" db="EMBL/GenBank/DDBJ databases">
        <authorList>
            <person name="Magalhaes I.L.F."/>
            <person name="Oliveira U."/>
            <person name="Santos F.R."/>
            <person name="Vidigal T.H.D.A."/>
            <person name="Brescovit A.D."/>
            <person name="Santos A.J."/>
        </authorList>
    </citation>
    <scope>NUCLEOTIDE SEQUENCE</scope>
    <source>
        <tissue evidence="2">Shoot tissue taken approximately 20 cm above the soil surface</tissue>
    </source>
</reference>
<sequence>MPPSRRRSPARSSRASEGMHSPNAPRSRSRSTAGGGSTRPPPISRRPCASVRRTPAPMPCSASATRGRALPPRPATPSRPPRPSTQSSQLR</sequence>
<accession>A0A0A9G394</accession>
<dbReference type="AlphaFoldDB" id="A0A0A9G394"/>
<feature type="compositionally biased region" description="Pro residues" evidence="1">
    <location>
        <begin position="71"/>
        <end position="83"/>
    </location>
</feature>
<reference evidence="2" key="2">
    <citation type="journal article" date="2015" name="Data Brief">
        <title>Shoot transcriptome of the giant reed, Arundo donax.</title>
        <authorList>
            <person name="Barrero R.A."/>
            <person name="Guerrero F.D."/>
            <person name="Moolhuijzen P."/>
            <person name="Goolsby J.A."/>
            <person name="Tidwell J."/>
            <person name="Bellgard S.E."/>
            <person name="Bellgard M.I."/>
        </authorList>
    </citation>
    <scope>NUCLEOTIDE SEQUENCE</scope>
    <source>
        <tissue evidence="2">Shoot tissue taken approximately 20 cm above the soil surface</tissue>
    </source>
</reference>
<proteinExistence type="predicted"/>
<name>A0A0A9G394_ARUDO</name>
<dbReference type="EMBL" id="GBRH01178914">
    <property type="protein sequence ID" value="JAE18982.1"/>
    <property type="molecule type" value="Transcribed_RNA"/>
</dbReference>
<protein>
    <submittedName>
        <fullName evidence="2">Uncharacterized protein</fullName>
    </submittedName>
</protein>
<feature type="region of interest" description="Disordered" evidence="1">
    <location>
        <begin position="1"/>
        <end position="91"/>
    </location>
</feature>